<dbReference type="EC" id="3.5.1.28" evidence="2"/>
<feature type="chain" id="PRO_5016326962" description="N-acetylmuramoyl-L-alanine amidase" evidence="4">
    <location>
        <begin position="27"/>
        <end position="273"/>
    </location>
</feature>
<dbReference type="OrthoDB" id="9806267at2"/>
<reference evidence="7" key="1">
    <citation type="submission" date="2018-05" db="EMBL/GenBank/DDBJ databases">
        <title>Zavarzinia sp. HR-AS.</title>
        <authorList>
            <person name="Lee Y."/>
            <person name="Jeon C.O."/>
        </authorList>
    </citation>
    <scope>NUCLEOTIDE SEQUENCE [LARGE SCALE GENOMIC DNA]</scope>
    <source>
        <strain evidence="7">DSM 1231</strain>
    </source>
</reference>
<dbReference type="Pfam" id="PF01520">
    <property type="entry name" value="Amidase_3"/>
    <property type="match status" value="1"/>
</dbReference>
<dbReference type="SMART" id="SM00646">
    <property type="entry name" value="Ami_3"/>
    <property type="match status" value="1"/>
</dbReference>
<name>A0A317EB02_9PROT</name>
<evidence type="ECO:0000256" key="3">
    <source>
        <dbReference type="ARBA" id="ARBA00022801"/>
    </source>
</evidence>
<dbReference type="PANTHER" id="PTHR30404">
    <property type="entry name" value="N-ACETYLMURAMOYL-L-ALANINE AMIDASE"/>
    <property type="match status" value="1"/>
</dbReference>
<accession>A0A317EB02</accession>
<evidence type="ECO:0000256" key="1">
    <source>
        <dbReference type="ARBA" id="ARBA00001561"/>
    </source>
</evidence>
<evidence type="ECO:0000256" key="4">
    <source>
        <dbReference type="SAM" id="SignalP"/>
    </source>
</evidence>
<sequence length="273" mass="28806">MDRRDILRFGLGLPFLLSAGAAEALAESLPTPARKPAPPRGAAAGPVKTMPVIMLDPGHGGRDPGAIGPSGAFEKDITLDLAKRIATRIESRGRCKVILTRRKDVFVPLKDRAFLAQTAKADFFVSIHADSAPNPDARGLSAYTLSEKASDGLAAAIADRENAVDLVHGLDVGVSDPDVAAILFDLTRRHSLNTALARKAHIVKAAGAKLRLMDNPRRSANFAVLKVPDVPAVLIETGFLSNAADERLLTSEKSRAQIAQVLADAFTGAVTVA</sequence>
<dbReference type="PANTHER" id="PTHR30404:SF0">
    <property type="entry name" value="N-ACETYLMURAMOYL-L-ALANINE AMIDASE AMIC"/>
    <property type="match status" value="1"/>
</dbReference>
<dbReference type="GO" id="GO:0008745">
    <property type="term" value="F:N-acetylmuramoyl-L-alanine amidase activity"/>
    <property type="evidence" value="ECO:0007669"/>
    <property type="project" value="UniProtKB-EC"/>
</dbReference>
<gene>
    <name evidence="6" type="ORF">DKG75_05425</name>
</gene>
<dbReference type="AlphaFoldDB" id="A0A317EB02"/>
<evidence type="ECO:0000256" key="2">
    <source>
        <dbReference type="ARBA" id="ARBA00011901"/>
    </source>
</evidence>
<dbReference type="CDD" id="cd02696">
    <property type="entry name" value="MurNAc-LAA"/>
    <property type="match status" value="1"/>
</dbReference>
<evidence type="ECO:0000313" key="6">
    <source>
        <dbReference type="EMBL" id="PWR24129.1"/>
    </source>
</evidence>
<dbReference type="SUPFAM" id="SSF53187">
    <property type="entry name" value="Zn-dependent exopeptidases"/>
    <property type="match status" value="1"/>
</dbReference>
<evidence type="ECO:0000313" key="7">
    <source>
        <dbReference type="Proteomes" id="UP000246077"/>
    </source>
</evidence>
<dbReference type="EMBL" id="QGLF01000001">
    <property type="protein sequence ID" value="PWR24129.1"/>
    <property type="molecule type" value="Genomic_DNA"/>
</dbReference>
<keyword evidence="7" id="KW-1185">Reference proteome</keyword>
<dbReference type="GO" id="GO:0030288">
    <property type="term" value="C:outer membrane-bounded periplasmic space"/>
    <property type="evidence" value="ECO:0007669"/>
    <property type="project" value="TreeGrafter"/>
</dbReference>
<protein>
    <recommendedName>
        <fullName evidence="2">N-acetylmuramoyl-L-alanine amidase</fullName>
        <ecNumber evidence="2">3.5.1.28</ecNumber>
    </recommendedName>
</protein>
<dbReference type="InterPro" id="IPR002508">
    <property type="entry name" value="MurNAc-LAA_cat"/>
</dbReference>
<dbReference type="GO" id="GO:0009253">
    <property type="term" value="P:peptidoglycan catabolic process"/>
    <property type="evidence" value="ECO:0007669"/>
    <property type="project" value="InterPro"/>
</dbReference>
<feature type="signal peptide" evidence="4">
    <location>
        <begin position="1"/>
        <end position="26"/>
    </location>
</feature>
<dbReference type="InterPro" id="IPR050695">
    <property type="entry name" value="N-acetylmuramoyl_amidase_3"/>
</dbReference>
<dbReference type="Proteomes" id="UP000246077">
    <property type="component" value="Unassembled WGS sequence"/>
</dbReference>
<proteinExistence type="predicted"/>
<dbReference type="Gene3D" id="3.40.630.40">
    <property type="entry name" value="Zn-dependent exopeptidases"/>
    <property type="match status" value="1"/>
</dbReference>
<keyword evidence="3" id="KW-0378">Hydrolase</keyword>
<comment type="catalytic activity">
    <reaction evidence="1">
        <text>Hydrolyzes the link between N-acetylmuramoyl residues and L-amino acid residues in certain cell-wall glycopeptides.</text>
        <dbReference type="EC" id="3.5.1.28"/>
    </reaction>
</comment>
<feature type="domain" description="MurNAc-LAA" evidence="5">
    <location>
        <begin position="113"/>
        <end position="267"/>
    </location>
</feature>
<organism evidence="6 7">
    <name type="scientific">Zavarzinia compransoris</name>
    <dbReference type="NCBI Taxonomy" id="1264899"/>
    <lineage>
        <taxon>Bacteria</taxon>
        <taxon>Pseudomonadati</taxon>
        <taxon>Pseudomonadota</taxon>
        <taxon>Alphaproteobacteria</taxon>
        <taxon>Rhodospirillales</taxon>
        <taxon>Zavarziniaceae</taxon>
        <taxon>Zavarzinia</taxon>
    </lineage>
</organism>
<keyword evidence="4" id="KW-0732">Signal</keyword>
<evidence type="ECO:0000259" key="5">
    <source>
        <dbReference type="SMART" id="SM00646"/>
    </source>
</evidence>
<comment type="caution">
    <text evidence="6">The sequence shown here is derived from an EMBL/GenBank/DDBJ whole genome shotgun (WGS) entry which is preliminary data.</text>
</comment>